<dbReference type="OrthoDB" id="9811302at2"/>
<evidence type="ECO:0000313" key="2">
    <source>
        <dbReference type="Proteomes" id="UP000035268"/>
    </source>
</evidence>
<evidence type="ECO:0000313" key="1">
    <source>
        <dbReference type="EMBL" id="AKJ63300.1"/>
    </source>
</evidence>
<name>A0A0G3EEY2_9BACT</name>
<proteinExistence type="predicted"/>
<dbReference type="KEGG" id="vbl:L21SP4_00010"/>
<dbReference type="RefSeq" id="WP_052880746.1">
    <property type="nucleotide sequence ID" value="NZ_CP010904.1"/>
</dbReference>
<dbReference type="AlphaFoldDB" id="A0A0G3EEY2"/>
<accession>A0A0G3EEY2</accession>
<keyword evidence="2" id="KW-1185">Reference proteome</keyword>
<dbReference type="STRING" id="1307763.L21SP4_00010"/>
<protein>
    <submittedName>
        <fullName evidence="1">Uncharacterized protein</fullName>
    </submittedName>
</protein>
<gene>
    <name evidence="1" type="ORF">L21SP4_00010</name>
</gene>
<sequence length="71" mass="8263">MSEINYSDPVGKTVGRRRMRAPLDYGMKLQSAAGRMMAGRRSRRIRKGVYRFTSFEEADRWTMENMADKPS</sequence>
<dbReference type="Proteomes" id="UP000035268">
    <property type="component" value="Chromosome"/>
</dbReference>
<reference evidence="1 2" key="2">
    <citation type="journal article" date="2016" name="ISME J.">
        <title>Characterization of the first cultured representative of Verrucomicrobia subdivision 5 indicates the proposal of a novel phylum.</title>
        <authorList>
            <person name="Spring S."/>
            <person name="Bunk B."/>
            <person name="Sproer C."/>
            <person name="Schumann P."/>
            <person name="Rohde M."/>
            <person name="Tindall B.J."/>
            <person name="Klenk H.P."/>
        </authorList>
    </citation>
    <scope>NUCLEOTIDE SEQUENCE [LARGE SCALE GENOMIC DNA]</scope>
    <source>
        <strain evidence="1 2">L21-Fru-AB</strain>
    </source>
</reference>
<organism evidence="1 2">
    <name type="scientific">Kiritimatiella glycovorans</name>
    <dbReference type="NCBI Taxonomy" id="1307763"/>
    <lineage>
        <taxon>Bacteria</taxon>
        <taxon>Pseudomonadati</taxon>
        <taxon>Kiritimatiellota</taxon>
        <taxon>Kiritimatiellia</taxon>
        <taxon>Kiritimatiellales</taxon>
        <taxon>Kiritimatiellaceae</taxon>
        <taxon>Kiritimatiella</taxon>
    </lineage>
</organism>
<dbReference type="EMBL" id="CP010904">
    <property type="protein sequence ID" value="AKJ63300.1"/>
    <property type="molecule type" value="Genomic_DNA"/>
</dbReference>
<reference evidence="2" key="1">
    <citation type="submission" date="2015-02" db="EMBL/GenBank/DDBJ databases">
        <title>Description and complete genome sequence of the first cultured representative of the subdivision 5 of the Verrucomicrobia phylum.</title>
        <authorList>
            <person name="Spring S."/>
            <person name="Bunk B."/>
            <person name="Sproer C."/>
            <person name="Klenk H.-P."/>
        </authorList>
    </citation>
    <scope>NUCLEOTIDE SEQUENCE [LARGE SCALE GENOMIC DNA]</scope>
    <source>
        <strain evidence="2">L21-Fru-AB</strain>
    </source>
</reference>